<dbReference type="InterPro" id="IPR007220">
    <property type="entry name" value="ORC2"/>
</dbReference>
<feature type="domain" description="Origin recognition complex subunit 2 winged-helix" evidence="7">
    <location>
        <begin position="287"/>
        <end position="343"/>
    </location>
</feature>
<evidence type="ECO:0000256" key="5">
    <source>
        <dbReference type="RuleBase" id="RU368084"/>
    </source>
</evidence>
<evidence type="ECO:0000256" key="1">
    <source>
        <dbReference type="ARBA" id="ARBA00004123"/>
    </source>
</evidence>
<evidence type="ECO:0000256" key="4">
    <source>
        <dbReference type="ARBA" id="ARBA00023242"/>
    </source>
</evidence>
<organism evidence="8 9">
    <name type="scientific">Paramicrosporidium saccamoebae</name>
    <dbReference type="NCBI Taxonomy" id="1246581"/>
    <lineage>
        <taxon>Eukaryota</taxon>
        <taxon>Fungi</taxon>
        <taxon>Fungi incertae sedis</taxon>
        <taxon>Cryptomycota</taxon>
        <taxon>Cryptomycota incertae sedis</taxon>
        <taxon>Paramicrosporidium</taxon>
    </lineage>
</organism>
<dbReference type="OrthoDB" id="346673at2759"/>
<evidence type="ECO:0000256" key="2">
    <source>
        <dbReference type="ARBA" id="ARBA00007421"/>
    </source>
</evidence>
<dbReference type="InterPro" id="IPR056772">
    <property type="entry name" value="RecA-like_ORC2"/>
</dbReference>
<comment type="similarity">
    <text evidence="2 5">Belongs to the ORC2 family.</text>
</comment>
<evidence type="ECO:0000313" key="8">
    <source>
        <dbReference type="EMBL" id="PJF19516.1"/>
    </source>
</evidence>
<name>A0A2H9TP63_9FUNG</name>
<feature type="domain" description="Origin recognition complex subunit 2 RecA-like" evidence="6">
    <location>
        <begin position="60"/>
        <end position="218"/>
    </location>
</feature>
<gene>
    <name evidence="8" type="ORF">PSACC_00660</name>
</gene>
<keyword evidence="4 5" id="KW-0539">Nucleus</keyword>
<dbReference type="InterPro" id="IPR056773">
    <property type="entry name" value="WHD_ORC2"/>
</dbReference>
<keyword evidence="3 5" id="KW-0235">DNA replication</keyword>
<sequence length="357" mass="40508">MRLEASRFLAESYFEFQSDNAVNNVGTSKKLFSKHASKPSATSLAAYLAKRPSTAMDDSIEKLNEWVKQNLFPQWHMQLLGGYNLALLGYGSKKLLLHDFTETFLGDRHVFRLEAYSKNASYLSLLHYIAENLLKMERVSRRLDELTDQICDSLSSSIVLVIEMADAPCMRSVEVWSSLARLASLPSVQLILTVEHVNAMLLNTEDIWSSLHLAWHDATTMVPYSEELLCTMNSRKGSTDGESKWKGAQFVLTSLTNTARNVFKVLAEHQLAQSNRPAADSDDEEVDQRGMGVVTWFQNCQERFLVSNELAFRTQLTEFVDHELIRSVDDSGQNGTEFYIPFERLQIEELLEICKAS</sequence>
<evidence type="ECO:0000313" key="9">
    <source>
        <dbReference type="Proteomes" id="UP000240830"/>
    </source>
</evidence>
<dbReference type="GO" id="GO:0006260">
    <property type="term" value="P:DNA replication"/>
    <property type="evidence" value="ECO:0007669"/>
    <property type="project" value="UniProtKB-UniRule"/>
</dbReference>
<comment type="subunit">
    <text evidence="5">Component of the origin recognition complex (ORC).</text>
</comment>
<comment type="function">
    <text evidence="5">Component of the origin recognition complex (ORC) that binds origins of replication. DNA-binding is ATP-dependent. ORC is required to assemble the pre-replication complex necessary to initiate DNA replication.</text>
</comment>
<dbReference type="AlphaFoldDB" id="A0A2H9TP63"/>
<evidence type="ECO:0000259" key="7">
    <source>
        <dbReference type="Pfam" id="PF24882"/>
    </source>
</evidence>
<dbReference type="GO" id="GO:0005664">
    <property type="term" value="C:nuclear origin of replication recognition complex"/>
    <property type="evidence" value="ECO:0007669"/>
    <property type="project" value="UniProtKB-UniRule"/>
</dbReference>
<dbReference type="EMBL" id="MTSL01000054">
    <property type="protein sequence ID" value="PJF19516.1"/>
    <property type="molecule type" value="Genomic_DNA"/>
</dbReference>
<reference evidence="8 9" key="1">
    <citation type="submission" date="2016-10" db="EMBL/GenBank/DDBJ databases">
        <title>The genome of Paramicrosporidium saccamoebae is the missing link in understanding Cryptomycota and Microsporidia evolution.</title>
        <authorList>
            <person name="Quandt C.A."/>
            <person name="Beaudet D."/>
            <person name="Corsaro D."/>
            <person name="Michel R."/>
            <person name="Corradi N."/>
            <person name="James T."/>
        </authorList>
    </citation>
    <scope>NUCLEOTIDE SEQUENCE [LARGE SCALE GENOMIC DNA]</scope>
    <source>
        <strain evidence="8 9">KSL3</strain>
    </source>
</reference>
<comment type="subcellular location">
    <subcellularLocation>
        <location evidence="1 5">Nucleus</location>
    </subcellularLocation>
</comment>
<dbReference type="PANTHER" id="PTHR14052:SF0">
    <property type="entry name" value="ORIGIN RECOGNITION COMPLEX SUBUNIT 2"/>
    <property type="match status" value="1"/>
</dbReference>
<dbReference type="Proteomes" id="UP000240830">
    <property type="component" value="Unassembled WGS sequence"/>
</dbReference>
<evidence type="ECO:0000256" key="3">
    <source>
        <dbReference type="ARBA" id="ARBA00022705"/>
    </source>
</evidence>
<dbReference type="STRING" id="1246581.A0A2H9TP63"/>
<evidence type="ECO:0000259" key="6">
    <source>
        <dbReference type="Pfam" id="PF04084"/>
    </source>
</evidence>
<dbReference type="GO" id="GO:0003688">
    <property type="term" value="F:DNA replication origin binding"/>
    <property type="evidence" value="ECO:0007669"/>
    <property type="project" value="UniProtKB-UniRule"/>
</dbReference>
<dbReference type="PANTHER" id="PTHR14052">
    <property type="entry name" value="ORIGIN RECOGNITION COMPLEX SUBUNIT 2"/>
    <property type="match status" value="1"/>
</dbReference>
<accession>A0A2H9TP63</accession>
<dbReference type="Pfam" id="PF24882">
    <property type="entry name" value="WHD_ORC2"/>
    <property type="match status" value="1"/>
</dbReference>
<dbReference type="Pfam" id="PF04084">
    <property type="entry name" value="RecA-like_ORC2"/>
    <property type="match status" value="1"/>
</dbReference>
<protein>
    <recommendedName>
        <fullName evidence="5">Origin recognition complex subunit 2</fullName>
    </recommendedName>
</protein>
<comment type="caution">
    <text evidence="8">The sequence shown here is derived from an EMBL/GenBank/DDBJ whole genome shotgun (WGS) entry which is preliminary data.</text>
</comment>
<keyword evidence="9" id="KW-1185">Reference proteome</keyword>
<proteinExistence type="inferred from homology"/>